<dbReference type="GO" id="GO:0004984">
    <property type="term" value="F:olfactory receptor activity"/>
    <property type="evidence" value="ECO:0007669"/>
    <property type="project" value="InterPro"/>
</dbReference>
<evidence type="ECO:0000256" key="7">
    <source>
        <dbReference type="ARBA" id="ARBA00023136"/>
    </source>
</evidence>
<evidence type="ECO:0000313" key="11">
    <source>
        <dbReference type="EnsemblMetazoa" id="XP_012056637.1"/>
    </source>
</evidence>
<organism evidence="11 12">
    <name type="scientific">Atta cephalotes</name>
    <name type="common">Leafcutter ant</name>
    <dbReference type="NCBI Taxonomy" id="12957"/>
    <lineage>
        <taxon>Eukaryota</taxon>
        <taxon>Metazoa</taxon>
        <taxon>Ecdysozoa</taxon>
        <taxon>Arthropoda</taxon>
        <taxon>Hexapoda</taxon>
        <taxon>Insecta</taxon>
        <taxon>Pterygota</taxon>
        <taxon>Neoptera</taxon>
        <taxon>Endopterygota</taxon>
        <taxon>Hymenoptera</taxon>
        <taxon>Apocrita</taxon>
        <taxon>Aculeata</taxon>
        <taxon>Formicoidea</taxon>
        <taxon>Formicidae</taxon>
        <taxon>Myrmicinae</taxon>
        <taxon>Atta</taxon>
    </lineage>
</organism>
<evidence type="ECO:0000256" key="5">
    <source>
        <dbReference type="ARBA" id="ARBA00022725"/>
    </source>
</evidence>
<evidence type="ECO:0000256" key="3">
    <source>
        <dbReference type="ARBA" id="ARBA00022606"/>
    </source>
</evidence>
<dbReference type="PANTHER" id="PTHR21137">
    <property type="entry name" value="ODORANT RECEPTOR"/>
    <property type="match status" value="1"/>
</dbReference>
<name>A0A158NGH9_ATTCE</name>
<keyword evidence="8" id="KW-0675">Receptor</keyword>
<evidence type="ECO:0000256" key="4">
    <source>
        <dbReference type="ARBA" id="ARBA00022692"/>
    </source>
</evidence>
<keyword evidence="6 10" id="KW-1133">Transmembrane helix</keyword>
<keyword evidence="3" id="KW-0716">Sensory transduction</keyword>
<dbReference type="Proteomes" id="UP000005205">
    <property type="component" value="Unassembled WGS sequence"/>
</dbReference>
<proteinExistence type="predicted"/>
<dbReference type="GO" id="GO:0005886">
    <property type="term" value="C:plasma membrane"/>
    <property type="evidence" value="ECO:0007669"/>
    <property type="project" value="UniProtKB-SubCell"/>
</dbReference>
<keyword evidence="4 10" id="KW-0812">Transmembrane</keyword>
<keyword evidence="7 10" id="KW-0472">Membrane</keyword>
<dbReference type="AlphaFoldDB" id="A0A158NGH9"/>
<accession>A0A158NGH9</accession>
<reference evidence="11" key="2">
    <citation type="submission" date="2016-04" db="UniProtKB">
        <authorList>
            <consortium name="EnsemblMetazoa"/>
        </authorList>
    </citation>
    <scope>IDENTIFICATION</scope>
</reference>
<dbReference type="EnsemblMetazoa" id="XM_012201247.1">
    <property type="protein sequence ID" value="XP_012056637.1"/>
    <property type="gene ID" value="LOC105619728"/>
</dbReference>
<comment type="subcellular location">
    <subcellularLocation>
        <location evidence="1">Cell membrane</location>
        <topology evidence="1">Multi-pass membrane protein</topology>
    </subcellularLocation>
</comment>
<evidence type="ECO:0000256" key="9">
    <source>
        <dbReference type="ARBA" id="ARBA00023224"/>
    </source>
</evidence>
<dbReference type="OrthoDB" id="7551635at2759"/>
<dbReference type="InParanoid" id="A0A158NGH9"/>
<evidence type="ECO:0000256" key="2">
    <source>
        <dbReference type="ARBA" id="ARBA00022475"/>
    </source>
</evidence>
<feature type="transmembrane region" description="Helical" evidence="10">
    <location>
        <begin position="61"/>
        <end position="85"/>
    </location>
</feature>
<dbReference type="GO" id="GO:0007165">
    <property type="term" value="P:signal transduction"/>
    <property type="evidence" value="ECO:0007669"/>
    <property type="project" value="UniProtKB-KW"/>
</dbReference>
<dbReference type="InterPro" id="IPR004117">
    <property type="entry name" value="7tm6_olfct_rcpt"/>
</dbReference>
<evidence type="ECO:0000256" key="8">
    <source>
        <dbReference type="ARBA" id="ARBA00023170"/>
    </source>
</evidence>
<keyword evidence="5" id="KW-0552">Olfaction</keyword>
<dbReference type="EMBL" id="ADTU01014984">
    <property type="status" value="NOT_ANNOTATED_CDS"/>
    <property type="molecule type" value="Genomic_DNA"/>
</dbReference>
<evidence type="ECO:0000256" key="1">
    <source>
        <dbReference type="ARBA" id="ARBA00004651"/>
    </source>
</evidence>
<dbReference type="Pfam" id="PF02949">
    <property type="entry name" value="7tm_6"/>
    <property type="match status" value="1"/>
</dbReference>
<reference evidence="12" key="1">
    <citation type="journal article" date="2011" name="PLoS Genet.">
        <title>The genome sequence of the leaf-cutter ant Atta cephalotes reveals insights into its obligate symbiotic lifestyle.</title>
        <authorList>
            <person name="Suen G."/>
            <person name="Teiling C."/>
            <person name="Li L."/>
            <person name="Holt C."/>
            <person name="Abouheif E."/>
            <person name="Bornberg-Bauer E."/>
            <person name="Bouffard P."/>
            <person name="Caldera E.J."/>
            <person name="Cash E."/>
            <person name="Cavanaugh A."/>
            <person name="Denas O."/>
            <person name="Elhaik E."/>
            <person name="Fave M.J."/>
            <person name="Gadau J."/>
            <person name="Gibson J.D."/>
            <person name="Graur D."/>
            <person name="Grubbs K.J."/>
            <person name="Hagen D.E."/>
            <person name="Harkins T.T."/>
            <person name="Helmkampf M."/>
            <person name="Hu H."/>
            <person name="Johnson B.R."/>
            <person name="Kim J."/>
            <person name="Marsh S.E."/>
            <person name="Moeller J.A."/>
            <person name="Munoz-Torres M.C."/>
            <person name="Murphy M.C."/>
            <person name="Naughton M.C."/>
            <person name="Nigam S."/>
            <person name="Overson R."/>
            <person name="Rajakumar R."/>
            <person name="Reese J.T."/>
            <person name="Scott J.J."/>
            <person name="Smith C.R."/>
            <person name="Tao S."/>
            <person name="Tsutsui N.D."/>
            <person name="Viljakainen L."/>
            <person name="Wissler L."/>
            <person name="Yandell M.D."/>
            <person name="Zimmer F."/>
            <person name="Taylor J."/>
            <person name="Slater S.C."/>
            <person name="Clifton S.W."/>
            <person name="Warren W.C."/>
            <person name="Elsik C.G."/>
            <person name="Smith C.D."/>
            <person name="Weinstock G.M."/>
            <person name="Gerardo N.M."/>
            <person name="Currie C.R."/>
        </authorList>
    </citation>
    <scope>NUCLEOTIDE SEQUENCE [LARGE SCALE GENOMIC DNA]</scope>
</reference>
<sequence>MFITYIEHICGIFKIASYRIKHAVNTYVPQNITIKNKTLMIEDIICAIDIHRQAMKMTKHFMITFEITMSCITGCLVVCFSFNLFQFFQIASENNRTNVSESLSSLVFASVCIIYMFIANYIGQNIIDHNNHIFITAYNVQWYKTPLHIQRMILFLLQRRTKKFSLNLGGIFDASLEGFAMLIKASVSYFTVMHSTR</sequence>
<keyword evidence="2" id="KW-1003">Cell membrane</keyword>
<protein>
    <recommendedName>
        <fullName evidence="13">Odorant receptor</fullName>
    </recommendedName>
</protein>
<keyword evidence="12" id="KW-1185">Reference proteome</keyword>
<gene>
    <name evidence="11" type="primary">105619728</name>
</gene>
<dbReference type="GO" id="GO:0005549">
    <property type="term" value="F:odorant binding"/>
    <property type="evidence" value="ECO:0007669"/>
    <property type="project" value="InterPro"/>
</dbReference>
<dbReference type="PANTHER" id="PTHR21137:SF35">
    <property type="entry name" value="ODORANT RECEPTOR 19A-RELATED"/>
    <property type="match status" value="1"/>
</dbReference>
<evidence type="ECO:0000256" key="10">
    <source>
        <dbReference type="SAM" id="Phobius"/>
    </source>
</evidence>
<evidence type="ECO:0000313" key="12">
    <source>
        <dbReference type="Proteomes" id="UP000005205"/>
    </source>
</evidence>
<keyword evidence="9" id="KW-0807">Transducer</keyword>
<dbReference type="KEGG" id="acep:105619728"/>
<feature type="transmembrane region" description="Helical" evidence="10">
    <location>
        <begin position="105"/>
        <end position="123"/>
    </location>
</feature>
<evidence type="ECO:0008006" key="13">
    <source>
        <dbReference type="Google" id="ProtNLM"/>
    </source>
</evidence>
<evidence type="ECO:0000256" key="6">
    <source>
        <dbReference type="ARBA" id="ARBA00022989"/>
    </source>
</evidence>